<dbReference type="InterPro" id="IPR012433">
    <property type="entry name" value="Imm11"/>
</dbReference>
<proteinExistence type="predicted"/>
<evidence type="ECO:0000313" key="2">
    <source>
        <dbReference type="EMBL" id="MFB9135359.1"/>
    </source>
</evidence>
<organism evidence="2 3">
    <name type="scientific">Vibrio olivae</name>
    <dbReference type="NCBI Taxonomy" id="1243002"/>
    <lineage>
        <taxon>Bacteria</taxon>
        <taxon>Pseudomonadati</taxon>
        <taxon>Pseudomonadota</taxon>
        <taxon>Gammaproteobacteria</taxon>
        <taxon>Vibrionales</taxon>
        <taxon>Vibrionaceae</taxon>
        <taxon>Vibrio</taxon>
    </lineage>
</organism>
<reference evidence="2 3" key="1">
    <citation type="submission" date="2024-09" db="EMBL/GenBank/DDBJ databases">
        <authorList>
            <person name="Sun Q."/>
            <person name="Mori K."/>
        </authorList>
    </citation>
    <scope>NUCLEOTIDE SEQUENCE [LARGE SCALE GENOMIC DNA]</scope>
    <source>
        <strain evidence="2 3">CECT 8064</strain>
    </source>
</reference>
<evidence type="ECO:0000313" key="3">
    <source>
        <dbReference type="Proteomes" id="UP001589645"/>
    </source>
</evidence>
<dbReference type="Proteomes" id="UP001589645">
    <property type="component" value="Unassembled WGS sequence"/>
</dbReference>
<keyword evidence="3" id="KW-1185">Reference proteome</keyword>
<accession>A0ABV5HMK6</accession>
<comment type="caution">
    <text evidence="2">The sequence shown here is derived from an EMBL/GenBank/DDBJ whole genome shotgun (WGS) entry which is preliminary data.</text>
</comment>
<gene>
    <name evidence="2" type="ORF">ACFFUV_10330</name>
</gene>
<dbReference type="Pfam" id="PF07791">
    <property type="entry name" value="Imm11"/>
    <property type="match status" value="1"/>
</dbReference>
<protein>
    <submittedName>
        <fullName evidence="2">Imm11 family protein</fullName>
    </submittedName>
</protein>
<sequence length="195" mass="23181">MNYNDTYYLMSPNYEIENEAFHVVPTETTAQRRFHYRELVYGEVSVKFNAKTDDFLSLDPMMLFCIPSFIVSKDLKIIIDDHIYGGKLYPAVVEFQNKSSSDFYLINIYQELDCWDRNSSLYKQKAPDYYPRVYKYKLDSTILDKIPENERLIFKMGGTDLSSIFIHERLKIKLENVLKNIKFLKVSEYEFGDEF</sequence>
<evidence type="ECO:0000259" key="1">
    <source>
        <dbReference type="Pfam" id="PF07791"/>
    </source>
</evidence>
<dbReference type="RefSeq" id="WP_390192149.1">
    <property type="nucleotide sequence ID" value="NZ_JBHMEP010000002.1"/>
</dbReference>
<feature type="domain" description="Immunity MXAN-0049 protein" evidence="1">
    <location>
        <begin position="16"/>
        <end position="186"/>
    </location>
</feature>
<name>A0ABV5HMK6_9VIBR</name>
<dbReference type="EMBL" id="JBHMEP010000002">
    <property type="protein sequence ID" value="MFB9135359.1"/>
    <property type="molecule type" value="Genomic_DNA"/>
</dbReference>